<evidence type="ECO:0000256" key="5">
    <source>
        <dbReference type="ARBA" id="ARBA00022833"/>
    </source>
</evidence>
<keyword evidence="4 9" id="KW-0547">Nucleotide-binding</keyword>
<accession>A0A1F5ITB7</accession>
<dbReference type="NCBIfam" id="TIGR00435">
    <property type="entry name" value="cysS"/>
    <property type="match status" value="1"/>
</dbReference>
<evidence type="ECO:0000256" key="8">
    <source>
        <dbReference type="ARBA" id="ARBA00023146"/>
    </source>
</evidence>
<feature type="binding site" evidence="9">
    <location>
        <position position="27"/>
    </location>
    <ligand>
        <name>Zn(2+)</name>
        <dbReference type="ChEBI" id="CHEBI:29105"/>
    </ligand>
</feature>
<keyword evidence="6 9" id="KW-0067">ATP-binding</keyword>
<dbReference type="InterPro" id="IPR014729">
    <property type="entry name" value="Rossmann-like_a/b/a_fold"/>
</dbReference>
<dbReference type="GO" id="GO:0006423">
    <property type="term" value="P:cysteinyl-tRNA aminoacylation"/>
    <property type="evidence" value="ECO:0007669"/>
    <property type="project" value="UniProtKB-UniRule"/>
</dbReference>
<keyword evidence="5 9" id="KW-0862">Zinc</keyword>
<sequence length="396" mass="45038">MNILNSLSGKEEEFTPLHKNKVTIYVCGITPYDTTHLGHASTYISFDSLIRYLKFKGFEVLYTQNVTDVNDRDHDILDRAKKLHVSWKKLAEYWTEKFLADMHALNWIHPSHYVKASRHIHHMIDLIQELLDKGFAYRRNGSVYLDTAKISGYGKLSKLSKVEMMKVSLDFEEDLQCPEKKNPLDITLWRASSPDQLPHIPHFASPFGPGRPGWHIECSAMSMEYLGEQIDIHGGGTDLKFPHHEAEIAQSEGASGKAPFAKYWLHSGTVFYRGAKMSKSKGNLVMVSDLLKKYSPNAIRWLLLSNHWSKPWEYKEKDLIKAQKNVDTIESALVSPCTVRYRASQGVPLEASAINQFAAILDNNLDTPKALEFLLDLAKQKSPSLKNLYSSLGFKL</sequence>
<comment type="subunit">
    <text evidence="1 9">Monomer.</text>
</comment>
<evidence type="ECO:0000313" key="11">
    <source>
        <dbReference type="EMBL" id="OGE19634.1"/>
    </source>
</evidence>
<feature type="short sequence motif" description="'KMSKS' region" evidence="9">
    <location>
        <begin position="276"/>
        <end position="280"/>
    </location>
</feature>
<comment type="cofactor">
    <cofactor evidence="9">
        <name>Zn(2+)</name>
        <dbReference type="ChEBI" id="CHEBI:29105"/>
    </cofactor>
    <text evidence="9">Binds 1 zinc ion per subunit.</text>
</comment>
<evidence type="ECO:0000256" key="1">
    <source>
        <dbReference type="ARBA" id="ARBA00011245"/>
    </source>
</evidence>
<feature type="binding site" evidence="9">
    <location>
        <position position="247"/>
    </location>
    <ligand>
        <name>Zn(2+)</name>
        <dbReference type="ChEBI" id="CHEBI:29105"/>
    </ligand>
</feature>
<keyword evidence="2 9" id="KW-0436">Ligase</keyword>
<feature type="binding site" evidence="9">
    <location>
        <position position="243"/>
    </location>
    <ligand>
        <name>Zn(2+)</name>
        <dbReference type="ChEBI" id="CHEBI:29105"/>
    </ligand>
</feature>
<comment type="caution">
    <text evidence="11">The sequence shown here is derived from an EMBL/GenBank/DDBJ whole genome shotgun (WGS) entry which is preliminary data.</text>
</comment>
<dbReference type="PANTHER" id="PTHR10890">
    <property type="entry name" value="CYSTEINYL-TRNA SYNTHETASE"/>
    <property type="match status" value="1"/>
</dbReference>
<dbReference type="AlphaFoldDB" id="A0A1F5ITB7"/>
<dbReference type="Gene3D" id="3.40.50.620">
    <property type="entry name" value="HUPs"/>
    <property type="match status" value="1"/>
</dbReference>
<dbReference type="Pfam" id="PF01406">
    <property type="entry name" value="tRNA-synt_1e"/>
    <property type="match status" value="1"/>
</dbReference>
<feature type="binding site" evidence="9">
    <location>
        <position position="218"/>
    </location>
    <ligand>
        <name>Zn(2+)</name>
        <dbReference type="ChEBI" id="CHEBI:29105"/>
    </ligand>
</feature>
<dbReference type="EC" id="6.1.1.16" evidence="9"/>
<dbReference type="GO" id="GO:0008270">
    <property type="term" value="F:zinc ion binding"/>
    <property type="evidence" value="ECO:0007669"/>
    <property type="project" value="UniProtKB-UniRule"/>
</dbReference>
<keyword evidence="8 9" id="KW-0030">Aminoacyl-tRNA synthetase</keyword>
<dbReference type="InterPro" id="IPR024909">
    <property type="entry name" value="Cys-tRNA/MSH_ligase"/>
</dbReference>
<dbReference type="CDD" id="cd00672">
    <property type="entry name" value="CysRS_core"/>
    <property type="match status" value="1"/>
</dbReference>
<dbReference type="GO" id="GO:0004817">
    <property type="term" value="F:cysteine-tRNA ligase activity"/>
    <property type="evidence" value="ECO:0007669"/>
    <property type="project" value="UniProtKB-UniRule"/>
</dbReference>
<evidence type="ECO:0000256" key="3">
    <source>
        <dbReference type="ARBA" id="ARBA00022723"/>
    </source>
</evidence>
<dbReference type="SUPFAM" id="SSF52374">
    <property type="entry name" value="Nucleotidylyl transferase"/>
    <property type="match status" value="1"/>
</dbReference>
<feature type="short sequence motif" description="'HIGH' region" evidence="9">
    <location>
        <begin position="29"/>
        <end position="39"/>
    </location>
</feature>
<dbReference type="GO" id="GO:0005524">
    <property type="term" value="F:ATP binding"/>
    <property type="evidence" value="ECO:0007669"/>
    <property type="project" value="UniProtKB-UniRule"/>
</dbReference>
<evidence type="ECO:0000256" key="4">
    <source>
        <dbReference type="ARBA" id="ARBA00022741"/>
    </source>
</evidence>
<gene>
    <name evidence="9" type="primary">cysS</name>
    <name evidence="11" type="ORF">A2871_03135</name>
</gene>
<dbReference type="PANTHER" id="PTHR10890:SF3">
    <property type="entry name" value="CYSTEINE--TRNA LIGASE, CYTOPLASMIC"/>
    <property type="match status" value="1"/>
</dbReference>
<comment type="catalytic activity">
    <reaction evidence="9">
        <text>tRNA(Cys) + L-cysteine + ATP = L-cysteinyl-tRNA(Cys) + AMP + diphosphate</text>
        <dbReference type="Rhea" id="RHEA:17773"/>
        <dbReference type="Rhea" id="RHEA-COMP:9661"/>
        <dbReference type="Rhea" id="RHEA-COMP:9679"/>
        <dbReference type="ChEBI" id="CHEBI:30616"/>
        <dbReference type="ChEBI" id="CHEBI:33019"/>
        <dbReference type="ChEBI" id="CHEBI:35235"/>
        <dbReference type="ChEBI" id="CHEBI:78442"/>
        <dbReference type="ChEBI" id="CHEBI:78517"/>
        <dbReference type="ChEBI" id="CHEBI:456215"/>
        <dbReference type="EC" id="6.1.1.16"/>
    </reaction>
</comment>
<proteinExistence type="inferred from homology"/>
<keyword evidence="9" id="KW-0963">Cytoplasm</keyword>
<keyword evidence="3 9" id="KW-0479">Metal-binding</keyword>
<dbReference type="EMBL" id="MFCR01000002">
    <property type="protein sequence ID" value="OGE19634.1"/>
    <property type="molecule type" value="Genomic_DNA"/>
</dbReference>
<evidence type="ECO:0000313" key="12">
    <source>
        <dbReference type="Proteomes" id="UP000176336"/>
    </source>
</evidence>
<evidence type="ECO:0000259" key="10">
    <source>
        <dbReference type="Pfam" id="PF01406"/>
    </source>
</evidence>
<feature type="binding site" evidence="9">
    <location>
        <position position="279"/>
    </location>
    <ligand>
        <name>ATP</name>
        <dbReference type="ChEBI" id="CHEBI:30616"/>
    </ligand>
</feature>
<dbReference type="PRINTS" id="PR00983">
    <property type="entry name" value="TRNASYNTHCYS"/>
</dbReference>
<name>A0A1F5ITB7_9BACT</name>
<dbReference type="InterPro" id="IPR032678">
    <property type="entry name" value="tRNA-synt_1_cat_dom"/>
</dbReference>
<feature type="domain" description="tRNA synthetases class I catalytic" evidence="10">
    <location>
        <begin position="14"/>
        <end position="323"/>
    </location>
</feature>
<evidence type="ECO:0000256" key="9">
    <source>
        <dbReference type="HAMAP-Rule" id="MF_00041"/>
    </source>
</evidence>
<organism evidence="11 12">
    <name type="scientific">Candidatus Daviesbacteria bacterium RIFCSPHIGHO2_01_FULL_41_23</name>
    <dbReference type="NCBI Taxonomy" id="1797764"/>
    <lineage>
        <taxon>Bacteria</taxon>
        <taxon>Candidatus Daviesiibacteriota</taxon>
    </lineage>
</organism>
<dbReference type="HAMAP" id="MF_00041">
    <property type="entry name" value="Cys_tRNA_synth"/>
    <property type="match status" value="1"/>
</dbReference>
<dbReference type="InterPro" id="IPR015803">
    <property type="entry name" value="Cys-tRNA-ligase"/>
</dbReference>
<comment type="similarity">
    <text evidence="9">Belongs to the class-I aminoacyl-tRNA synthetase family.</text>
</comment>
<dbReference type="GO" id="GO:0005829">
    <property type="term" value="C:cytosol"/>
    <property type="evidence" value="ECO:0007669"/>
    <property type="project" value="TreeGrafter"/>
</dbReference>
<evidence type="ECO:0000256" key="2">
    <source>
        <dbReference type="ARBA" id="ARBA00022598"/>
    </source>
</evidence>
<evidence type="ECO:0000256" key="7">
    <source>
        <dbReference type="ARBA" id="ARBA00022917"/>
    </source>
</evidence>
<comment type="subcellular location">
    <subcellularLocation>
        <location evidence="9">Cytoplasm</location>
    </subcellularLocation>
</comment>
<reference evidence="11 12" key="1">
    <citation type="journal article" date="2016" name="Nat. Commun.">
        <title>Thousands of microbial genomes shed light on interconnected biogeochemical processes in an aquifer system.</title>
        <authorList>
            <person name="Anantharaman K."/>
            <person name="Brown C.T."/>
            <person name="Hug L.A."/>
            <person name="Sharon I."/>
            <person name="Castelle C.J."/>
            <person name="Probst A.J."/>
            <person name="Thomas B.C."/>
            <person name="Singh A."/>
            <person name="Wilkins M.J."/>
            <person name="Karaoz U."/>
            <person name="Brodie E.L."/>
            <person name="Williams K.H."/>
            <person name="Hubbard S.S."/>
            <person name="Banfield J.F."/>
        </authorList>
    </citation>
    <scope>NUCLEOTIDE SEQUENCE [LARGE SCALE GENOMIC DNA]</scope>
</reference>
<keyword evidence="7 9" id="KW-0648">Protein biosynthesis</keyword>
<protein>
    <recommendedName>
        <fullName evidence="9">Cysteine--tRNA ligase</fullName>
        <ecNumber evidence="9">6.1.1.16</ecNumber>
    </recommendedName>
    <alternativeName>
        <fullName evidence="9">Cysteinyl-tRNA synthetase</fullName>
        <shortName evidence="9">CysRS</shortName>
    </alternativeName>
</protein>
<dbReference type="Proteomes" id="UP000176336">
    <property type="component" value="Unassembled WGS sequence"/>
</dbReference>
<evidence type="ECO:0000256" key="6">
    <source>
        <dbReference type="ARBA" id="ARBA00022840"/>
    </source>
</evidence>